<evidence type="ECO:0000313" key="2">
    <source>
        <dbReference type="Proteomes" id="UP000281431"/>
    </source>
</evidence>
<evidence type="ECO:0000313" key="1">
    <source>
        <dbReference type="EMBL" id="RQG98548.1"/>
    </source>
</evidence>
<dbReference type="Pfam" id="PF12840">
    <property type="entry name" value="HTH_20"/>
    <property type="match status" value="1"/>
</dbReference>
<gene>
    <name evidence="1" type="ORF">EA472_17235</name>
</gene>
<dbReference type="SUPFAM" id="SSF46785">
    <property type="entry name" value="Winged helix' DNA-binding domain"/>
    <property type="match status" value="1"/>
</dbReference>
<keyword evidence="2" id="KW-1185">Reference proteome</keyword>
<protein>
    <submittedName>
        <fullName evidence="1">ArsR family transcriptional regulator</fullName>
    </submittedName>
</protein>
<dbReference type="Proteomes" id="UP000281431">
    <property type="component" value="Unassembled WGS sequence"/>
</dbReference>
<sequence>MADGDDVDVVDILGDDYAKTILVHAREEPKSVQALSDACEADPSTIYRRVERLTEADLLTDHQHLDPDGHHHKVYATQLQEVRIRLGDDGYVVEIDRSEPAADRFTRLYEGFK</sequence>
<organism evidence="1 2">
    <name type="scientific">Natrarchaeobius chitinivorans</name>
    <dbReference type="NCBI Taxonomy" id="1679083"/>
    <lineage>
        <taxon>Archaea</taxon>
        <taxon>Methanobacteriati</taxon>
        <taxon>Methanobacteriota</taxon>
        <taxon>Stenosarchaea group</taxon>
        <taxon>Halobacteria</taxon>
        <taxon>Halobacteriales</taxon>
        <taxon>Natrialbaceae</taxon>
        <taxon>Natrarchaeobius</taxon>
    </lineage>
</organism>
<dbReference type="EMBL" id="REFZ01000014">
    <property type="protein sequence ID" value="RQG98548.1"/>
    <property type="molecule type" value="Genomic_DNA"/>
</dbReference>
<dbReference type="InterPro" id="IPR036388">
    <property type="entry name" value="WH-like_DNA-bd_sf"/>
</dbReference>
<comment type="caution">
    <text evidence="1">The sequence shown here is derived from an EMBL/GenBank/DDBJ whole genome shotgun (WGS) entry which is preliminary data.</text>
</comment>
<dbReference type="Gene3D" id="1.10.10.10">
    <property type="entry name" value="Winged helix-like DNA-binding domain superfamily/Winged helix DNA-binding domain"/>
    <property type="match status" value="1"/>
</dbReference>
<dbReference type="InterPro" id="IPR036390">
    <property type="entry name" value="WH_DNA-bd_sf"/>
</dbReference>
<name>A0A3N6M4T2_NATCH</name>
<accession>A0A3N6M4T2</accession>
<dbReference type="AlphaFoldDB" id="A0A3N6M4T2"/>
<reference evidence="1 2" key="1">
    <citation type="submission" date="2018-10" db="EMBL/GenBank/DDBJ databases">
        <title>Natrarchaeobius chitinivorans gen. nov., sp. nov., and Natrarchaeobius haloalkaliphilus sp. nov., alkaliphilic, chitin-utilizing haloarchaea from hypersaline alkaline lakes.</title>
        <authorList>
            <person name="Sorokin D.Y."/>
            <person name="Elcheninov A.G."/>
            <person name="Kostrikina N.A."/>
            <person name="Bale N.J."/>
            <person name="Sinninghe Damste J.S."/>
            <person name="Khijniak T.V."/>
            <person name="Kublanov I.V."/>
            <person name="Toshchakov S.V."/>
        </authorList>
    </citation>
    <scope>NUCLEOTIDE SEQUENCE [LARGE SCALE GENOMIC DNA]</scope>
    <source>
        <strain evidence="1 2">AArcht7</strain>
    </source>
</reference>
<dbReference type="OrthoDB" id="290446at2157"/>
<proteinExistence type="predicted"/>